<protein>
    <submittedName>
        <fullName evidence="1">Uncharacterized protein</fullName>
    </submittedName>
</protein>
<name>A0ABP1BIQ6_9BRYO</name>
<proteinExistence type="predicted"/>
<sequence length="105" mass="11291">MSMVSVVESIKQVLHQHHMNGISCTKYNKAVTSAPYQGISAAQCITRLPLIKDSSYGKYKKATTSAPCQQAVADRAVYSCTRAANNVCFSNNLAGLSNSFTNAAR</sequence>
<reference evidence="1" key="1">
    <citation type="submission" date="2024-03" db="EMBL/GenBank/DDBJ databases">
        <authorList>
            <consortium name="ELIXIR-Norway"/>
            <consortium name="Elixir Norway"/>
        </authorList>
    </citation>
    <scope>NUCLEOTIDE SEQUENCE</scope>
</reference>
<keyword evidence="2" id="KW-1185">Reference proteome</keyword>
<gene>
    <name evidence="1" type="ORF">CSSPJE1EN2_LOCUS17657</name>
</gene>
<dbReference type="Proteomes" id="UP001497522">
    <property type="component" value="Chromosome 4"/>
</dbReference>
<accession>A0ABP1BIQ6</accession>
<evidence type="ECO:0000313" key="1">
    <source>
        <dbReference type="EMBL" id="CAK9875408.1"/>
    </source>
</evidence>
<evidence type="ECO:0000313" key="2">
    <source>
        <dbReference type="Proteomes" id="UP001497522"/>
    </source>
</evidence>
<organism evidence="1 2">
    <name type="scientific">Sphagnum jensenii</name>
    <dbReference type="NCBI Taxonomy" id="128206"/>
    <lineage>
        <taxon>Eukaryota</taxon>
        <taxon>Viridiplantae</taxon>
        <taxon>Streptophyta</taxon>
        <taxon>Embryophyta</taxon>
        <taxon>Bryophyta</taxon>
        <taxon>Sphagnophytina</taxon>
        <taxon>Sphagnopsida</taxon>
        <taxon>Sphagnales</taxon>
        <taxon>Sphagnaceae</taxon>
        <taxon>Sphagnum</taxon>
    </lineage>
</organism>
<dbReference type="EMBL" id="OZ023705">
    <property type="protein sequence ID" value="CAK9875408.1"/>
    <property type="molecule type" value="Genomic_DNA"/>
</dbReference>